<dbReference type="PANTHER" id="PTHR33343:SF1">
    <property type="entry name" value="LARGE RIBOSOMAL SUBUNIT PROTEIN BL35M"/>
    <property type="match status" value="1"/>
</dbReference>
<organism evidence="7">
    <name type="scientific">Candidatus Berkiella aquae</name>
    <dbReference type="NCBI Taxonomy" id="295108"/>
    <lineage>
        <taxon>Bacteria</taxon>
        <taxon>Pseudomonadati</taxon>
        <taxon>Pseudomonadota</taxon>
        <taxon>Gammaproteobacteria</taxon>
        <taxon>Candidatus Berkiellales</taxon>
        <taxon>Candidatus Berkiellaceae</taxon>
        <taxon>Candidatus Berkiella</taxon>
    </lineage>
</organism>
<dbReference type="RefSeq" id="WP_075064915.1">
    <property type="nucleotide sequence ID" value="NZ_LKAJ02000001.1"/>
</dbReference>
<dbReference type="EMBL" id="LKAJ02000001">
    <property type="protein sequence ID" value="MCS5711908.1"/>
    <property type="molecule type" value="Genomic_DNA"/>
</dbReference>
<dbReference type="HAMAP" id="MF_00514">
    <property type="entry name" value="Ribosomal_bL35"/>
    <property type="match status" value="1"/>
</dbReference>
<reference evidence="8" key="3">
    <citation type="submission" date="2021-06" db="EMBL/GenBank/DDBJ databases">
        <title>Genomic Description and Analysis of Intracellular Bacteria, Candidatus Berkiella cookevillensis and Candidatus Berkiella aquae.</title>
        <authorList>
            <person name="Kidane D.T."/>
            <person name="Mehari Y.T."/>
            <person name="Rice F.C."/>
            <person name="Arivett B.A."/>
            <person name="Farone A.L."/>
            <person name="Berk S.G."/>
            <person name="Farone M.B."/>
        </authorList>
    </citation>
    <scope>NUCLEOTIDE SEQUENCE</scope>
    <source>
        <strain evidence="8">HT99</strain>
    </source>
</reference>
<dbReference type="InterPro" id="IPR021137">
    <property type="entry name" value="Ribosomal_bL35-like"/>
</dbReference>
<evidence type="ECO:0000256" key="3">
    <source>
        <dbReference type="ARBA" id="ARBA00023274"/>
    </source>
</evidence>
<dbReference type="PROSITE" id="PS00936">
    <property type="entry name" value="RIBOSOMAL_L35"/>
    <property type="match status" value="1"/>
</dbReference>
<dbReference type="GO" id="GO:0006412">
    <property type="term" value="P:translation"/>
    <property type="evidence" value="ECO:0007669"/>
    <property type="project" value="UniProtKB-UniRule"/>
</dbReference>
<evidence type="ECO:0000256" key="4">
    <source>
        <dbReference type="ARBA" id="ARBA00071664"/>
    </source>
</evidence>
<dbReference type="SUPFAM" id="SSF143034">
    <property type="entry name" value="L35p-like"/>
    <property type="match status" value="1"/>
</dbReference>
<dbReference type="GO" id="GO:0022625">
    <property type="term" value="C:cytosolic large ribosomal subunit"/>
    <property type="evidence" value="ECO:0007669"/>
    <property type="project" value="TreeGrafter"/>
</dbReference>
<name>A0A0Q9YPJ4_9GAMM</name>
<evidence type="ECO:0000313" key="8">
    <source>
        <dbReference type="EMBL" id="MCS5711908.1"/>
    </source>
</evidence>
<dbReference type="Proteomes" id="UP000051497">
    <property type="component" value="Unassembled WGS sequence"/>
</dbReference>
<dbReference type="STRING" id="295108.HT99x_00271"/>
<evidence type="ECO:0000256" key="2">
    <source>
        <dbReference type="ARBA" id="ARBA00022980"/>
    </source>
</evidence>
<keyword evidence="9" id="KW-1185">Reference proteome</keyword>
<keyword evidence="3 5" id="KW-0687">Ribonucleoprotein</keyword>
<evidence type="ECO:0000256" key="1">
    <source>
        <dbReference type="ARBA" id="ARBA00006598"/>
    </source>
</evidence>
<dbReference type="Gene3D" id="4.10.410.60">
    <property type="match status" value="1"/>
</dbReference>
<dbReference type="OrthoDB" id="47476at2"/>
<comment type="similarity">
    <text evidence="1 5 6">Belongs to the bacterial ribosomal protein bL35 family.</text>
</comment>
<proteinExistence type="inferred from homology"/>
<comment type="caution">
    <text evidence="7">The sequence shown here is derived from an EMBL/GenBank/DDBJ whole genome shotgun (WGS) entry which is preliminary data.</text>
</comment>
<dbReference type="FunFam" id="4.10.410.60:FF:000001">
    <property type="entry name" value="50S ribosomal protein L35"/>
    <property type="match status" value="1"/>
</dbReference>
<dbReference type="Pfam" id="PF01632">
    <property type="entry name" value="Ribosomal_L35p"/>
    <property type="match status" value="1"/>
</dbReference>
<dbReference type="PANTHER" id="PTHR33343">
    <property type="entry name" value="54S RIBOSOMAL PROTEIN BL35M"/>
    <property type="match status" value="1"/>
</dbReference>
<gene>
    <name evidence="5 7" type="primary">rpmI</name>
    <name evidence="7" type="ORF">HT99x_00271</name>
    <name evidence="8" type="ORF">HT99x_010735</name>
</gene>
<sequence length="74" mass="8638">MPTKSTKKGKVKLKTNRGAMKRFKISANGKVRFRRANRNHINTKRTTKQMRHAKANGVLKECDVKSIYRMFCIE</sequence>
<evidence type="ECO:0000256" key="5">
    <source>
        <dbReference type="HAMAP-Rule" id="MF_00514"/>
    </source>
</evidence>
<dbReference type="GO" id="GO:0003735">
    <property type="term" value="F:structural constituent of ribosome"/>
    <property type="evidence" value="ECO:0007669"/>
    <property type="project" value="InterPro"/>
</dbReference>
<evidence type="ECO:0000256" key="6">
    <source>
        <dbReference type="RuleBase" id="RU000568"/>
    </source>
</evidence>
<dbReference type="EMBL" id="LKAJ01000001">
    <property type="protein sequence ID" value="KRG22731.1"/>
    <property type="molecule type" value="Genomic_DNA"/>
</dbReference>
<accession>A0A0Q9YPJ4</accession>
<reference evidence="7" key="1">
    <citation type="submission" date="2015-09" db="EMBL/GenBank/DDBJ databases">
        <title>Draft Genome Sequences of Two Novel Amoeba-resistant Intranuclear Bacteria, Candidatus Berkiella cookevillensis and Candidatus Berkiella aquae.</title>
        <authorList>
            <person name="Mehari Y.T."/>
            <person name="Arivett B.A."/>
            <person name="Farone A.L."/>
            <person name="Gunderson J.H."/>
            <person name="Farone M.B."/>
        </authorList>
    </citation>
    <scope>NUCLEOTIDE SEQUENCE [LARGE SCALE GENOMIC DNA]</scope>
    <source>
        <strain evidence="7">HT99</strain>
    </source>
</reference>
<dbReference type="InterPro" id="IPR001706">
    <property type="entry name" value="Ribosomal_bL35"/>
</dbReference>
<dbReference type="PRINTS" id="PR00064">
    <property type="entry name" value="RIBOSOMALL35"/>
</dbReference>
<reference evidence="8" key="2">
    <citation type="journal article" date="2016" name="Genome Announc.">
        <title>Draft Genome Sequences of Two Novel Amoeba-Resistant Intranuclear Bacteria, 'Candidatus Berkiella cookevillensis' and 'Candidatus Berkiella aquae'.</title>
        <authorList>
            <person name="Mehari Y.T."/>
            <person name="Arivett B.A."/>
            <person name="Farone A.L."/>
            <person name="Gunderson J.H."/>
            <person name="Farone M.B."/>
        </authorList>
    </citation>
    <scope>NUCLEOTIDE SEQUENCE</scope>
    <source>
        <strain evidence="8">HT99</strain>
    </source>
</reference>
<dbReference type="InterPro" id="IPR018265">
    <property type="entry name" value="Ribosomal_bL35_CS"/>
</dbReference>
<evidence type="ECO:0000313" key="9">
    <source>
        <dbReference type="Proteomes" id="UP000051497"/>
    </source>
</evidence>
<dbReference type="InterPro" id="IPR037229">
    <property type="entry name" value="Ribosomal_bL35_sf"/>
</dbReference>
<protein>
    <recommendedName>
        <fullName evidence="4 5">Large ribosomal subunit protein bL35</fullName>
    </recommendedName>
</protein>
<keyword evidence="2 5" id="KW-0689">Ribosomal protein</keyword>
<dbReference type="NCBIfam" id="TIGR00001">
    <property type="entry name" value="rpmI_bact"/>
    <property type="match status" value="1"/>
</dbReference>
<dbReference type="AlphaFoldDB" id="A0A0Q9YPJ4"/>
<evidence type="ECO:0000313" key="7">
    <source>
        <dbReference type="EMBL" id="KRG22731.1"/>
    </source>
</evidence>